<protein>
    <recommendedName>
        <fullName evidence="3">Coiled-coil protein</fullName>
    </recommendedName>
</protein>
<dbReference type="AlphaFoldDB" id="A0A444B6V9"/>
<dbReference type="Proteomes" id="UP000288711">
    <property type="component" value="Unassembled WGS sequence"/>
</dbReference>
<gene>
    <name evidence="1" type="ORF">CWN80_06805</name>
</gene>
<dbReference type="EMBL" id="PIPF01000006">
    <property type="protein sequence ID" value="RWU84104.1"/>
    <property type="molecule type" value="Genomic_DNA"/>
</dbReference>
<name>A0A444B6V9_9MICO</name>
<sequence length="502" mass="56831">MDGEPENIDEPTTWIPDPAGIYFSDRFNVSPQTLEAYGAFDISVVSDLPVFIDPFLLFNSDKDEYQALHDQILTYLRFLRDHAHEPLDAGRIKSWYTFSEVRQNWLGFAVGGNRGHGLGPKFAIALHAALGDMLDNFGDETITSSSHVEKLALIRQGVGRDTISDLTTNLIKHYLLRYTSEFATAHIALASRKTVSVPRAKFNYKTQTWATAKYDLPYTNGDFVILTPADLLTKDDTWINRTDMVNSFDLLPEVTDNDQLRADVNNYLRSRLVRRSSDKERREVRAQALLQFPELIDCYIKLKEDTGDQAVVASRDKVDDTRLLLRDQVQRAAHDLAEKTDLFEKPWTSYDEALQAIDTFKHYVENQDGWRVINRGSGKGFANESEVQGFFGLLLQDSRFDVNREVNNGRGPVDFKISVALDSALIEFKLAKSSSLERNMERQLEVYERANKTKASVFVVIAYSTAEVSKATRAIKRLGLDQADPRRVVVIDASPKQSASKV</sequence>
<accession>A0A444B6V9</accession>
<evidence type="ECO:0008006" key="3">
    <source>
        <dbReference type="Google" id="ProtNLM"/>
    </source>
</evidence>
<organism evidence="1 2">
    <name type="scientific">Janibacter hoylei PVAS-1</name>
    <dbReference type="NCBI Taxonomy" id="1210046"/>
    <lineage>
        <taxon>Bacteria</taxon>
        <taxon>Bacillati</taxon>
        <taxon>Actinomycetota</taxon>
        <taxon>Actinomycetes</taxon>
        <taxon>Micrococcales</taxon>
        <taxon>Intrasporangiaceae</taxon>
        <taxon>Janibacter</taxon>
    </lineage>
</organism>
<evidence type="ECO:0000313" key="2">
    <source>
        <dbReference type="Proteomes" id="UP000288711"/>
    </source>
</evidence>
<reference evidence="1 2" key="1">
    <citation type="journal article" date="2009" name="Int. J. Syst. Evol. Microbiol.">
        <title>Janibacter hoylei sp. nov., Bacillus isronensis sp. nov. and Bacillus aryabhattai sp. nov., isolated from cryotubes used for collecting air from the upper atmosphere.</title>
        <authorList>
            <person name="Shivaji S."/>
            <person name="Chaturvedi P."/>
            <person name="Begum Z."/>
            <person name="Pindi P.K."/>
            <person name="Manorama R."/>
            <person name="Padmanaban D.A."/>
            <person name="Shouche Y.S."/>
            <person name="Pawar S."/>
            <person name="Vaishampayan P."/>
            <person name="Dutt C.B."/>
            <person name="Datta G.N."/>
            <person name="Manchanda R.K."/>
            <person name="Rao U.R."/>
            <person name="Bhargava P.M."/>
            <person name="Narlikar J.V."/>
        </authorList>
    </citation>
    <scope>NUCLEOTIDE SEQUENCE [LARGE SCALE GENOMIC DNA]</scope>
    <source>
        <strain evidence="1 2">PVAS-1</strain>
    </source>
</reference>
<evidence type="ECO:0000313" key="1">
    <source>
        <dbReference type="EMBL" id="RWU84104.1"/>
    </source>
</evidence>
<keyword evidence="2" id="KW-1185">Reference proteome</keyword>
<comment type="caution">
    <text evidence="1">The sequence shown here is derived from an EMBL/GenBank/DDBJ whole genome shotgun (WGS) entry which is preliminary data.</text>
</comment>
<proteinExistence type="predicted"/>